<dbReference type="PANTHER" id="PTHR47331:SF5">
    <property type="entry name" value="RIBONUCLEASE H"/>
    <property type="match status" value="1"/>
</dbReference>
<dbReference type="InterPro" id="IPR040676">
    <property type="entry name" value="DUF5641"/>
</dbReference>
<sequence>MFHQVGVNVEHRNYLRFLWLEGGDIEKRPEEFRMKVHLFGETSSPACANFALKSAADAYENTHGKAAADFVRREFYVDDGLKSVTTPEEALELIETRVNLCEQSGFRLHKFIANNKDVLQAQAIPPSERAKDVQNVKVLSEGFPVERTLGVQWCVESDTFQFRVHFSDKPPTRRGIMSSVSSIFDPLGLVSPVLLVGKQILQSLCRDGYAWDDPIPDETRAEWEKWRLDVCDLVSLKIRRCYKPESFSSIQSAELHHFSDASAEGCGQCSYLKLIDDTGSVGTTLVMGKSRVTPSKPVTIPRLELTAAVTSVKVSTFLSRELEYKNVKHFFYTDSKVVLGYIANDSKRFHVFVANRVQKIRDSTTPDEWRHIDTKMNPADPASRGLSAGALIDCKLWWKGPAFLQTADAPPRNDEPAELSSTDPEVKKASVFNVEAHAPTFPSTLERFNYFSSWFRLRRTVAVCLRYIERLKRRIKGESATPPDAYSPITVDELCLAEQRILHLTQQQAFPEEIRVLNKQDGGSLDIQRQSTKPLSKGSPLRTLDPILDEKGLLRVGGRIKQASVSEDVKHLIVLPRRSHPTELLIEHYHSQSCHAGRGITLNNIRQAGFWILGARAAVASHTWKCVTCRKLRGAPCGQKMAELPADRLNPSPPFTYSAVDFFGPFLIKDGRKEMKRWGVLFSCMASRAVHIETANSLSTDSFLNAYRRFTCRRGPVRQLRSDRGTNFVGGRSELDDALAEMNQPKICRELLQDGCDWVTFNMNVPSASHMAGAWERMIRSIRSALSALLHRNGCQLDDELLRTLMIEAEAIVNSRPLTYVDTKEPDVPEPLSPNQLLTLKGKVVLPPPGVFVQQDLYSRRRWRRVQLLANQFWSRWKSEYFSSLQERKKWTKSRRNIVKDDIVLIIDDNAPRCHWQLARVIETFPSLDGYIRKVKLQTSRSILERPIHKVVLLLDRDTPPRSQETEPA</sequence>
<dbReference type="Gene3D" id="3.30.420.10">
    <property type="entry name" value="Ribonuclease H-like superfamily/Ribonuclease H"/>
    <property type="match status" value="1"/>
</dbReference>
<dbReference type="GO" id="GO:0003676">
    <property type="term" value="F:nucleic acid binding"/>
    <property type="evidence" value="ECO:0007669"/>
    <property type="project" value="InterPro"/>
</dbReference>
<reference evidence="3" key="1">
    <citation type="submission" date="2025-08" db="UniProtKB">
        <authorList>
            <consortium name="RefSeq"/>
        </authorList>
    </citation>
    <scope>IDENTIFICATION</scope>
</reference>
<organism evidence="2 3">
    <name type="scientific">Acanthaster planci</name>
    <name type="common">Crown-of-thorns starfish</name>
    <dbReference type="NCBI Taxonomy" id="133434"/>
    <lineage>
        <taxon>Eukaryota</taxon>
        <taxon>Metazoa</taxon>
        <taxon>Echinodermata</taxon>
        <taxon>Eleutherozoa</taxon>
        <taxon>Asterozoa</taxon>
        <taxon>Asteroidea</taxon>
        <taxon>Valvatacea</taxon>
        <taxon>Valvatida</taxon>
        <taxon>Acanthasteridae</taxon>
        <taxon>Acanthaster</taxon>
    </lineage>
</organism>
<dbReference type="InterPro" id="IPR008042">
    <property type="entry name" value="Retrotrans_Pao"/>
</dbReference>
<dbReference type="KEGG" id="aplc:110990918"/>
<dbReference type="Proteomes" id="UP000694845">
    <property type="component" value="Unplaced"/>
</dbReference>
<dbReference type="OMA" id="WVINANS"/>
<dbReference type="PANTHER" id="PTHR47331">
    <property type="entry name" value="PHD-TYPE DOMAIN-CONTAINING PROTEIN"/>
    <property type="match status" value="1"/>
</dbReference>
<dbReference type="GeneID" id="110990918"/>
<accession>A0A8B8A6R5</accession>
<dbReference type="SUPFAM" id="SSF53098">
    <property type="entry name" value="Ribonuclease H-like"/>
    <property type="match status" value="1"/>
</dbReference>
<proteinExistence type="predicted"/>
<dbReference type="InterPro" id="IPR036397">
    <property type="entry name" value="RNaseH_sf"/>
</dbReference>
<evidence type="ECO:0000313" key="2">
    <source>
        <dbReference type="Proteomes" id="UP000694845"/>
    </source>
</evidence>
<evidence type="ECO:0000259" key="1">
    <source>
        <dbReference type="Pfam" id="PF18701"/>
    </source>
</evidence>
<dbReference type="RefSeq" id="XP_022111691.1">
    <property type="nucleotide sequence ID" value="XM_022255999.1"/>
</dbReference>
<name>A0A8B8A6R5_ACAPL</name>
<feature type="domain" description="DUF5641" evidence="1">
    <location>
        <begin position="861"/>
        <end position="954"/>
    </location>
</feature>
<dbReference type="Pfam" id="PF18701">
    <property type="entry name" value="DUF5641"/>
    <property type="match status" value="1"/>
</dbReference>
<protein>
    <submittedName>
        <fullName evidence="3">Uncharacterized protein LOC110990918</fullName>
    </submittedName>
</protein>
<keyword evidence="2" id="KW-1185">Reference proteome</keyword>
<dbReference type="Pfam" id="PF05380">
    <property type="entry name" value="Peptidase_A17"/>
    <property type="match status" value="1"/>
</dbReference>
<dbReference type="AlphaFoldDB" id="A0A8B8A6R5"/>
<gene>
    <name evidence="3" type="primary">LOC110990918</name>
</gene>
<dbReference type="InterPro" id="IPR012337">
    <property type="entry name" value="RNaseH-like_sf"/>
</dbReference>
<evidence type="ECO:0000313" key="3">
    <source>
        <dbReference type="RefSeq" id="XP_022111691.1"/>
    </source>
</evidence>
<dbReference type="OrthoDB" id="8046937at2759"/>